<gene>
    <name evidence="2" type="ORF">TGDOM2_229700</name>
</gene>
<comment type="caution">
    <text evidence="2">The sequence shown here is derived from an EMBL/GenBank/DDBJ whole genome shotgun (WGS) entry which is preliminary data.</text>
</comment>
<sequence length="209" mass="23796">MLGCPRNQEELDAVRFLPASSPVACSSLWSFCAVNVCESHFDLVLSLRSPFLLPHLRSEKDRDPGERRCQDGGARSTVQSAFVKAILSSPFLYFVCLLPFALSVSHTLPLPLSSSCAFPGLSCPRVCFPLLLFSRSRLSPYVFRVFFRFALRSRLPVLERRKQSPLQRMQVPQRMTPSVWTPRGLLGFRSSPAERDEHRDRTHRTKTRD</sequence>
<accession>A0A086KUM6</accession>
<feature type="region of interest" description="Disordered" evidence="1">
    <location>
        <begin position="181"/>
        <end position="209"/>
    </location>
</feature>
<dbReference type="Proteomes" id="UP000028837">
    <property type="component" value="Unassembled WGS sequence"/>
</dbReference>
<proteinExistence type="predicted"/>
<organism evidence="2 3">
    <name type="scientific">Toxoplasma gondii GAB2-2007-GAL-DOM2</name>
    <dbReference type="NCBI Taxonomy" id="1130820"/>
    <lineage>
        <taxon>Eukaryota</taxon>
        <taxon>Sar</taxon>
        <taxon>Alveolata</taxon>
        <taxon>Apicomplexa</taxon>
        <taxon>Conoidasida</taxon>
        <taxon>Coccidia</taxon>
        <taxon>Eucoccidiorida</taxon>
        <taxon>Eimeriorina</taxon>
        <taxon>Sarcocystidae</taxon>
        <taxon>Toxoplasma</taxon>
    </lineage>
</organism>
<dbReference type="EMBL" id="AHZU02000133">
    <property type="protein sequence ID" value="KFG48094.1"/>
    <property type="molecule type" value="Genomic_DNA"/>
</dbReference>
<dbReference type="AlphaFoldDB" id="A0A086KUM6"/>
<protein>
    <submittedName>
        <fullName evidence="2">Uncharacterized protein</fullName>
    </submittedName>
</protein>
<name>A0A086KUM6_TOXGO</name>
<evidence type="ECO:0000256" key="1">
    <source>
        <dbReference type="SAM" id="MobiDB-lite"/>
    </source>
</evidence>
<evidence type="ECO:0000313" key="2">
    <source>
        <dbReference type="EMBL" id="KFG48094.1"/>
    </source>
</evidence>
<dbReference type="VEuPathDB" id="ToxoDB:TGDOM2_229700"/>
<evidence type="ECO:0000313" key="3">
    <source>
        <dbReference type="Proteomes" id="UP000028837"/>
    </source>
</evidence>
<reference evidence="2 3" key="1">
    <citation type="submission" date="2014-02" db="EMBL/GenBank/DDBJ databases">
        <authorList>
            <person name="Sibley D."/>
            <person name="Venepally P."/>
            <person name="Karamycheva S."/>
            <person name="Hadjithomas M."/>
            <person name="Khan A."/>
            <person name="Brunk B."/>
            <person name="Roos D."/>
            <person name="Caler E."/>
            <person name="Lorenzi H."/>
        </authorList>
    </citation>
    <scope>NUCLEOTIDE SEQUENCE [LARGE SCALE GENOMIC DNA]</scope>
    <source>
        <strain evidence="2 3">GAB2-2007-GAL-DOM2</strain>
    </source>
</reference>